<reference evidence="2 3" key="1">
    <citation type="journal article" date="2019" name="Front. Microbiol.">
        <title>Thermoanaerosceptrum fracticalcis gen. nov. sp. nov., a Novel Fumarate-Fermenting Microorganism From a Deep Fractured Carbonate Aquifer of the US Great Basin.</title>
        <authorList>
            <person name="Hamilton-Brehm S.D."/>
            <person name="Stewart L.E."/>
            <person name="Zavarin M."/>
            <person name="Caldwell M."/>
            <person name="Lawson P.A."/>
            <person name="Onstott T.C."/>
            <person name="Grzymski J."/>
            <person name="Neveux I."/>
            <person name="Lollar B.S."/>
            <person name="Russell C.E."/>
            <person name="Moser D.P."/>
        </authorList>
    </citation>
    <scope>NUCLEOTIDE SEQUENCE [LARGE SCALE GENOMIC DNA]</scope>
    <source>
        <strain evidence="2 3">DRI-13</strain>
    </source>
</reference>
<dbReference type="AlphaFoldDB" id="A0A7G6DZZ6"/>
<evidence type="ECO:0000256" key="1">
    <source>
        <dbReference type="SAM" id="Phobius"/>
    </source>
</evidence>
<evidence type="ECO:0000313" key="2">
    <source>
        <dbReference type="EMBL" id="QNB45400.1"/>
    </source>
</evidence>
<keyword evidence="1" id="KW-1133">Transmembrane helix</keyword>
<keyword evidence="3" id="KW-1185">Reference proteome</keyword>
<keyword evidence="1" id="KW-0812">Transmembrane</keyword>
<accession>A0A7G6DZZ6</accession>
<protein>
    <submittedName>
        <fullName evidence="2">Uncharacterized protein</fullName>
    </submittedName>
</protein>
<name>A0A7G6DZZ6_THEFR</name>
<keyword evidence="1" id="KW-0472">Membrane</keyword>
<gene>
    <name evidence="2" type="ORF">BR63_03165</name>
</gene>
<sequence length="204" mass="22334">MKDLCNNRGGAIVIVMLILLPFLLITSINMNEERRLAGGSNINLKSTVEMAAKSAAMGVTEQSQANGTPMIDYSMAHENFKRILIRNLALNEDMTPKEKSIVKNVNYYLLICNGTNSFGLKEGYIISFKDGMLATQELSTGNLPKSFGVNENFDINGEGPKVNLDKPGVIAIIEAEITPAVVMPKGEKTKRWAAAKIMSTTHRL</sequence>
<dbReference type="KEGG" id="tfr:BR63_03165"/>
<dbReference type="EMBL" id="CP045798">
    <property type="protein sequence ID" value="QNB45400.1"/>
    <property type="molecule type" value="Genomic_DNA"/>
</dbReference>
<dbReference type="RefSeq" id="WP_034425998.1">
    <property type="nucleotide sequence ID" value="NZ_CP045798.1"/>
</dbReference>
<organism evidence="2 3">
    <name type="scientific">Thermanaerosceptrum fracticalcis</name>
    <dbReference type="NCBI Taxonomy" id="1712410"/>
    <lineage>
        <taxon>Bacteria</taxon>
        <taxon>Bacillati</taxon>
        <taxon>Bacillota</taxon>
        <taxon>Clostridia</taxon>
        <taxon>Eubacteriales</taxon>
        <taxon>Peptococcaceae</taxon>
        <taxon>Thermanaerosceptrum</taxon>
    </lineage>
</organism>
<feature type="transmembrane region" description="Helical" evidence="1">
    <location>
        <begin position="12"/>
        <end position="30"/>
    </location>
</feature>
<proteinExistence type="predicted"/>
<dbReference type="OrthoDB" id="1726098at2"/>
<dbReference type="Proteomes" id="UP000515847">
    <property type="component" value="Chromosome"/>
</dbReference>
<evidence type="ECO:0000313" key="3">
    <source>
        <dbReference type="Proteomes" id="UP000515847"/>
    </source>
</evidence>